<name>E9HTE2_DAPPU</name>
<evidence type="ECO:0000313" key="2">
    <source>
        <dbReference type="Proteomes" id="UP000000305"/>
    </source>
</evidence>
<dbReference type="EMBL" id="GL732771">
    <property type="protein sequence ID" value="EFX64991.1"/>
    <property type="molecule type" value="Genomic_DNA"/>
</dbReference>
<organism evidence="1 2">
    <name type="scientific">Daphnia pulex</name>
    <name type="common">Water flea</name>
    <dbReference type="NCBI Taxonomy" id="6669"/>
    <lineage>
        <taxon>Eukaryota</taxon>
        <taxon>Metazoa</taxon>
        <taxon>Ecdysozoa</taxon>
        <taxon>Arthropoda</taxon>
        <taxon>Crustacea</taxon>
        <taxon>Branchiopoda</taxon>
        <taxon>Diplostraca</taxon>
        <taxon>Cladocera</taxon>
        <taxon>Anomopoda</taxon>
        <taxon>Daphniidae</taxon>
        <taxon>Daphnia</taxon>
    </lineage>
</organism>
<dbReference type="KEGG" id="dpx:DAPPUDRAFT_265411"/>
<proteinExistence type="predicted"/>
<dbReference type="HOGENOM" id="CLU_2576260_0_0_1"/>
<dbReference type="InParanoid" id="E9HTE2"/>
<dbReference type="Proteomes" id="UP000000305">
    <property type="component" value="Unassembled WGS sequence"/>
</dbReference>
<evidence type="ECO:0000313" key="1">
    <source>
        <dbReference type="EMBL" id="EFX64991.1"/>
    </source>
</evidence>
<dbReference type="AlphaFoldDB" id="E9HTE2"/>
<gene>
    <name evidence="1" type="ORF">DAPPUDRAFT_265411</name>
</gene>
<reference evidence="1 2" key="1">
    <citation type="journal article" date="2011" name="Science">
        <title>The ecoresponsive genome of Daphnia pulex.</title>
        <authorList>
            <person name="Colbourne J.K."/>
            <person name="Pfrender M.E."/>
            <person name="Gilbert D."/>
            <person name="Thomas W.K."/>
            <person name="Tucker A."/>
            <person name="Oakley T.H."/>
            <person name="Tokishita S."/>
            <person name="Aerts A."/>
            <person name="Arnold G.J."/>
            <person name="Basu M.K."/>
            <person name="Bauer D.J."/>
            <person name="Caceres C.E."/>
            <person name="Carmel L."/>
            <person name="Casola C."/>
            <person name="Choi J.H."/>
            <person name="Detter J.C."/>
            <person name="Dong Q."/>
            <person name="Dusheyko S."/>
            <person name="Eads B.D."/>
            <person name="Frohlich T."/>
            <person name="Geiler-Samerotte K.A."/>
            <person name="Gerlach D."/>
            <person name="Hatcher P."/>
            <person name="Jogdeo S."/>
            <person name="Krijgsveld J."/>
            <person name="Kriventseva E.V."/>
            <person name="Kultz D."/>
            <person name="Laforsch C."/>
            <person name="Lindquist E."/>
            <person name="Lopez J."/>
            <person name="Manak J.R."/>
            <person name="Muller J."/>
            <person name="Pangilinan J."/>
            <person name="Patwardhan R.P."/>
            <person name="Pitluck S."/>
            <person name="Pritham E.J."/>
            <person name="Rechtsteiner A."/>
            <person name="Rho M."/>
            <person name="Rogozin I.B."/>
            <person name="Sakarya O."/>
            <person name="Salamov A."/>
            <person name="Schaack S."/>
            <person name="Shapiro H."/>
            <person name="Shiga Y."/>
            <person name="Skalitzky C."/>
            <person name="Smith Z."/>
            <person name="Souvorov A."/>
            <person name="Sung W."/>
            <person name="Tang Z."/>
            <person name="Tsuchiya D."/>
            <person name="Tu H."/>
            <person name="Vos H."/>
            <person name="Wang M."/>
            <person name="Wolf Y.I."/>
            <person name="Yamagata H."/>
            <person name="Yamada T."/>
            <person name="Ye Y."/>
            <person name="Shaw J.R."/>
            <person name="Andrews J."/>
            <person name="Crease T.J."/>
            <person name="Tang H."/>
            <person name="Lucas S.M."/>
            <person name="Robertson H.M."/>
            <person name="Bork P."/>
            <person name="Koonin E.V."/>
            <person name="Zdobnov E.M."/>
            <person name="Grigoriev I.V."/>
            <person name="Lynch M."/>
            <person name="Boore J.L."/>
        </authorList>
    </citation>
    <scope>NUCLEOTIDE SEQUENCE [LARGE SCALE GENOMIC DNA]</scope>
</reference>
<sequence>MLPASQILGPLTLQTSPPLQCRNHSKNLVLLSVLGFRNQILLVQEEVAQFSATNCYEYLSSLQKHIWAGGLRPSFDNSIRP</sequence>
<protein>
    <submittedName>
        <fullName evidence="1">Uncharacterized protein</fullName>
    </submittedName>
</protein>
<accession>E9HTE2</accession>
<keyword evidence="2" id="KW-1185">Reference proteome</keyword>